<dbReference type="GeneID" id="62158954"/>
<feature type="compositionally biased region" description="Low complexity" evidence="1">
    <location>
        <begin position="83"/>
        <end position="95"/>
    </location>
</feature>
<reference evidence="2" key="2">
    <citation type="submission" date="2020-11" db="EMBL/GenBank/DDBJ databases">
        <title>Whole genome sequencing of Colletotrichum sp.</title>
        <authorList>
            <person name="Li H."/>
        </authorList>
    </citation>
    <scope>NUCLEOTIDE SEQUENCE</scope>
    <source>
        <strain evidence="2">CkLH20</strain>
    </source>
</reference>
<feature type="region of interest" description="Disordered" evidence="1">
    <location>
        <begin position="80"/>
        <end position="99"/>
    </location>
</feature>
<gene>
    <name evidence="2" type="ORF">CkaCkLH20_03161</name>
</gene>
<name>A0A9P6IB20_9PEZI</name>
<organism evidence="2 3">
    <name type="scientific">Colletotrichum karsti</name>
    <dbReference type="NCBI Taxonomy" id="1095194"/>
    <lineage>
        <taxon>Eukaryota</taxon>
        <taxon>Fungi</taxon>
        <taxon>Dikarya</taxon>
        <taxon>Ascomycota</taxon>
        <taxon>Pezizomycotina</taxon>
        <taxon>Sordariomycetes</taxon>
        <taxon>Hypocreomycetidae</taxon>
        <taxon>Glomerellales</taxon>
        <taxon>Glomerellaceae</taxon>
        <taxon>Colletotrichum</taxon>
        <taxon>Colletotrichum boninense species complex</taxon>
    </lineage>
</organism>
<keyword evidence="3" id="KW-1185">Reference proteome</keyword>
<reference evidence="2" key="1">
    <citation type="submission" date="2020-03" db="EMBL/GenBank/DDBJ databases">
        <authorList>
            <person name="He L."/>
        </authorList>
    </citation>
    <scope>NUCLEOTIDE SEQUENCE</scope>
    <source>
        <strain evidence="2">CkLH20</strain>
    </source>
</reference>
<protein>
    <submittedName>
        <fullName evidence="2">Uncharacterized protein</fullName>
    </submittedName>
</protein>
<dbReference type="RefSeq" id="XP_038749079.1">
    <property type="nucleotide sequence ID" value="XM_038885880.1"/>
</dbReference>
<accession>A0A9P6IB20</accession>
<proteinExistence type="predicted"/>
<dbReference type="EMBL" id="JAATWM020000007">
    <property type="protein sequence ID" value="KAF9879618.1"/>
    <property type="molecule type" value="Genomic_DNA"/>
</dbReference>
<comment type="caution">
    <text evidence="2">The sequence shown here is derived from an EMBL/GenBank/DDBJ whole genome shotgun (WGS) entry which is preliminary data.</text>
</comment>
<evidence type="ECO:0000256" key="1">
    <source>
        <dbReference type="SAM" id="MobiDB-lite"/>
    </source>
</evidence>
<dbReference type="OrthoDB" id="3552888at2759"/>
<dbReference type="AlphaFoldDB" id="A0A9P6IB20"/>
<sequence>MAQLARTQMSPMAFALPTGDELPDHPAIDSENDDFSLTFTGPVVVGGPNVTLAGSAKSIYHQVVKLNPNYDADFSFNKSDAENSNTSTSTSSMSSLQPRDDHAIQRMADANDPDLGPQHGTFDCDIDDKVVHDAVSRCIEGFDYLQKLGNAACGAAPNSTARVSCSEKCGLFYHNLTPFHRDRPCIDVRNDLVRILRKCGNSVWLGESWDAKGRLTKPDGKDYVELRRDKC</sequence>
<evidence type="ECO:0000313" key="3">
    <source>
        <dbReference type="Proteomes" id="UP000781932"/>
    </source>
</evidence>
<dbReference type="Proteomes" id="UP000781932">
    <property type="component" value="Unassembled WGS sequence"/>
</dbReference>
<evidence type="ECO:0000313" key="2">
    <source>
        <dbReference type="EMBL" id="KAF9879618.1"/>
    </source>
</evidence>